<dbReference type="NCBIfam" id="TIGR00016">
    <property type="entry name" value="ackA"/>
    <property type="match status" value="1"/>
</dbReference>
<comment type="function">
    <text evidence="6">Catalyzes the formation of acetyl phosphate from acetate and ATP. Can also catalyze the reverse reaction.</text>
</comment>
<dbReference type="InterPro" id="IPR004372">
    <property type="entry name" value="Ac/propionate_kinase"/>
</dbReference>
<dbReference type="SUPFAM" id="SSF53067">
    <property type="entry name" value="Actin-like ATPase domain"/>
    <property type="match status" value="2"/>
</dbReference>
<keyword evidence="5 6" id="KW-0067">ATP-binding</keyword>
<dbReference type="KEGG" id="rsu:NHU_00557"/>
<feature type="binding site" evidence="6">
    <location>
        <begin position="281"/>
        <end position="283"/>
    </location>
    <ligand>
        <name>ATP</name>
        <dbReference type="ChEBI" id="CHEBI:30616"/>
    </ligand>
</feature>
<dbReference type="PRINTS" id="PR00471">
    <property type="entry name" value="ACETATEKNASE"/>
</dbReference>
<dbReference type="EC" id="2.7.2.1" evidence="6"/>
<sequence length="417" mass="44427">MILTINCGSSSLKYQLYTTDLSEVVAKGLIARIGETGSYSDHKAGCRGEKVALPVPDHKTALELMLASLMHADYGVIDGPAAISAIGHRAVHGGDVFVDSVVVDDEVMAQLRACIGFAPLHNPCNIAGIDAAKRLFPGVPNVVVFDTAFHQTVPPEAHVYALPYELYSKHGVRKYGFHGTSCRYVSQAAADLLNWPIGDMKMVICHLGNGVTLTAVDGGKSVDTSIGFGTVGGVPMGTRSGDFDPTIIFHLVNQLGMDLKDVEKLCYHKSGLLGVSGVSNDMREVTMRAEHGDERCALAVEIFVYQIKKTIGAYAAAMNGLDALVFTAGIGENSAEIRSRVCAGLGVLGVRIDEASNEVARDGYPNISAPDASVATLVVPTDEERMIAMDTLRLTPEHLLTTPRGVSSRGYEQARPI</sequence>
<dbReference type="GO" id="GO:0006085">
    <property type="term" value="P:acetyl-CoA biosynthetic process"/>
    <property type="evidence" value="ECO:0007669"/>
    <property type="project" value="UniProtKB-UniRule"/>
</dbReference>
<evidence type="ECO:0000256" key="6">
    <source>
        <dbReference type="HAMAP-Rule" id="MF_00020"/>
    </source>
</evidence>
<feature type="binding site" evidence="6">
    <location>
        <begin position="206"/>
        <end position="210"/>
    </location>
    <ligand>
        <name>ATP</name>
        <dbReference type="ChEBI" id="CHEBI:30616"/>
    </ligand>
</feature>
<evidence type="ECO:0000256" key="3">
    <source>
        <dbReference type="ARBA" id="ARBA00022741"/>
    </source>
</evidence>
<feature type="binding site" evidence="6">
    <location>
        <position position="6"/>
    </location>
    <ligand>
        <name>Mg(2+)</name>
        <dbReference type="ChEBI" id="CHEBI:18420"/>
    </ligand>
</feature>
<feature type="site" description="Transition state stabilizer" evidence="6">
    <location>
        <position position="178"/>
    </location>
</feature>
<dbReference type="PIRSF" id="PIRSF000722">
    <property type="entry name" value="Acetate_prop_kin"/>
    <property type="match status" value="1"/>
</dbReference>
<dbReference type="PANTHER" id="PTHR21060:SF15">
    <property type="entry name" value="ACETATE KINASE-RELATED"/>
    <property type="match status" value="1"/>
</dbReference>
<dbReference type="GeneID" id="93538906"/>
<feature type="binding site" evidence="6">
    <location>
        <position position="89"/>
    </location>
    <ligand>
        <name>substrate</name>
    </ligand>
</feature>
<keyword evidence="6" id="KW-0460">Magnesium</keyword>
<reference evidence="8 9" key="1">
    <citation type="submission" date="2015-02" db="EMBL/GenBank/DDBJ databases">
        <title>Genome sequene of Rhodovulum sulfidophilum DSM 2351.</title>
        <authorList>
            <person name="Nagao N."/>
        </authorList>
    </citation>
    <scope>NUCLEOTIDE SEQUENCE [LARGE SCALE GENOMIC DNA]</scope>
    <source>
        <strain evidence="8 9">DSM 2351</strain>
    </source>
</reference>
<feature type="binding site" evidence="6">
    <location>
        <position position="13"/>
    </location>
    <ligand>
        <name>ATP</name>
        <dbReference type="ChEBI" id="CHEBI:30616"/>
    </ligand>
</feature>
<dbReference type="InterPro" id="IPR000890">
    <property type="entry name" value="Aliphatic_acid_kin_short-chain"/>
</dbReference>
<dbReference type="PROSITE" id="PS01075">
    <property type="entry name" value="ACETATE_KINASE_1"/>
    <property type="match status" value="1"/>
</dbReference>
<dbReference type="GO" id="GO:0005524">
    <property type="term" value="F:ATP binding"/>
    <property type="evidence" value="ECO:0007669"/>
    <property type="project" value="UniProtKB-KW"/>
</dbReference>
<dbReference type="RefSeq" id="WP_042459543.1">
    <property type="nucleotide sequence ID" value="NZ_CP015421.1"/>
</dbReference>
<evidence type="ECO:0000256" key="4">
    <source>
        <dbReference type="ARBA" id="ARBA00022777"/>
    </source>
</evidence>
<dbReference type="GO" id="GO:0000287">
    <property type="term" value="F:magnesium ion binding"/>
    <property type="evidence" value="ECO:0007669"/>
    <property type="project" value="UniProtKB-UniRule"/>
</dbReference>
<organism evidence="8 9">
    <name type="scientific">Rhodovulum sulfidophilum</name>
    <name type="common">Rhodobacter sulfidophilus</name>
    <dbReference type="NCBI Taxonomy" id="35806"/>
    <lineage>
        <taxon>Bacteria</taxon>
        <taxon>Pseudomonadati</taxon>
        <taxon>Pseudomonadota</taxon>
        <taxon>Alphaproteobacteria</taxon>
        <taxon>Rhodobacterales</taxon>
        <taxon>Paracoccaceae</taxon>
        <taxon>Rhodovulum</taxon>
    </lineage>
</organism>
<dbReference type="eggNOG" id="COG0282">
    <property type="taxonomic scope" value="Bacteria"/>
</dbReference>
<dbReference type="UniPathway" id="UPA00340">
    <property type="reaction ID" value="UER00458"/>
</dbReference>
<evidence type="ECO:0000256" key="2">
    <source>
        <dbReference type="ARBA" id="ARBA00022679"/>
    </source>
</evidence>
<evidence type="ECO:0000313" key="8">
    <source>
        <dbReference type="EMBL" id="BAQ67726.1"/>
    </source>
</evidence>
<dbReference type="PATRIC" id="fig|35806.4.peg.573"/>
<comment type="subunit">
    <text evidence="6">Homodimer.</text>
</comment>
<proteinExistence type="inferred from homology"/>
<dbReference type="CDD" id="cd24010">
    <property type="entry name" value="ASKHA_NBD_AcK_PK"/>
    <property type="match status" value="1"/>
</dbReference>
<dbReference type="Proteomes" id="UP000064912">
    <property type="component" value="Chromosome"/>
</dbReference>
<name>A0A0D6AYB1_RHOSU</name>
<evidence type="ECO:0000256" key="5">
    <source>
        <dbReference type="ARBA" id="ARBA00022840"/>
    </source>
</evidence>
<keyword evidence="4 6" id="KW-0418">Kinase</keyword>
<keyword evidence="6" id="KW-0479">Metal-binding</keyword>
<dbReference type="GO" id="GO:0005737">
    <property type="term" value="C:cytoplasm"/>
    <property type="evidence" value="ECO:0007669"/>
    <property type="project" value="UniProtKB-SubCell"/>
</dbReference>
<feature type="binding site" evidence="6">
    <location>
        <position position="383"/>
    </location>
    <ligand>
        <name>Mg(2+)</name>
        <dbReference type="ChEBI" id="CHEBI:18420"/>
    </ligand>
</feature>
<comment type="cofactor">
    <cofactor evidence="6">
        <name>Mg(2+)</name>
        <dbReference type="ChEBI" id="CHEBI:18420"/>
    </cofactor>
    <cofactor evidence="6">
        <name>Mn(2+)</name>
        <dbReference type="ChEBI" id="CHEBI:29035"/>
    </cofactor>
    <text evidence="6">Mg(2+). Can also accept Mn(2+).</text>
</comment>
<keyword evidence="6" id="KW-0963">Cytoplasm</keyword>
<evidence type="ECO:0000256" key="1">
    <source>
        <dbReference type="ARBA" id="ARBA00008748"/>
    </source>
</evidence>
<gene>
    <name evidence="8" type="primary">ackA2</name>
    <name evidence="6" type="synonym">ackA</name>
    <name evidence="8" type="ORF">NHU_00557</name>
</gene>
<evidence type="ECO:0000256" key="7">
    <source>
        <dbReference type="RuleBase" id="RU003835"/>
    </source>
</evidence>
<dbReference type="Pfam" id="PF00871">
    <property type="entry name" value="Acetate_kinase"/>
    <property type="match status" value="1"/>
</dbReference>
<dbReference type="Gene3D" id="3.30.420.40">
    <property type="match status" value="2"/>
</dbReference>
<feature type="site" description="Transition state stabilizer" evidence="6">
    <location>
        <position position="239"/>
    </location>
</feature>
<feature type="binding site" evidence="6">
    <location>
        <begin position="329"/>
        <end position="333"/>
    </location>
    <ligand>
        <name>ATP</name>
        <dbReference type="ChEBI" id="CHEBI:30616"/>
    </ligand>
</feature>
<feature type="active site" description="Proton donor/acceptor" evidence="6">
    <location>
        <position position="146"/>
    </location>
</feature>
<evidence type="ECO:0000313" key="9">
    <source>
        <dbReference type="Proteomes" id="UP000064912"/>
    </source>
</evidence>
<keyword evidence="3 6" id="KW-0547">Nucleotide-binding</keyword>
<comment type="pathway">
    <text evidence="6">Metabolic intermediate biosynthesis; acetyl-CoA biosynthesis; acetyl-CoA from acetate: step 1/2.</text>
</comment>
<comment type="catalytic activity">
    <reaction evidence="6">
        <text>acetate + ATP = acetyl phosphate + ADP</text>
        <dbReference type="Rhea" id="RHEA:11352"/>
        <dbReference type="ChEBI" id="CHEBI:22191"/>
        <dbReference type="ChEBI" id="CHEBI:30089"/>
        <dbReference type="ChEBI" id="CHEBI:30616"/>
        <dbReference type="ChEBI" id="CHEBI:456216"/>
        <dbReference type="EC" id="2.7.2.1"/>
    </reaction>
</comment>
<comment type="subcellular location">
    <subcellularLocation>
        <location evidence="6">Cytoplasm</location>
    </subcellularLocation>
</comment>
<dbReference type="HAMAP" id="MF_00020">
    <property type="entry name" value="Acetate_kinase"/>
    <property type="match status" value="1"/>
</dbReference>
<dbReference type="PROSITE" id="PS01076">
    <property type="entry name" value="ACETATE_KINASE_2"/>
    <property type="match status" value="1"/>
</dbReference>
<dbReference type="EMBL" id="AP014800">
    <property type="protein sequence ID" value="BAQ67726.1"/>
    <property type="molecule type" value="Genomic_DNA"/>
</dbReference>
<dbReference type="GO" id="GO:0006083">
    <property type="term" value="P:acetate metabolic process"/>
    <property type="evidence" value="ECO:0007669"/>
    <property type="project" value="TreeGrafter"/>
</dbReference>
<dbReference type="InterPro" id="IPR023865">
    <property type="entry name" value="Aliphatic_acid_kinase_CS"/>
</dbReference>
<accession>A0A0D6AYB1</accession>
<comment type="similarity">
    <text evidence="1 6 7">Belongs to the acetokinase family.</text>
</comment>
<dbReference type="PANTHER" id="PTHR21060">
    <property type="entry name" value="ACETATE KINASE"/>
    <property type="match status" value="1"/>
</dbReference>
<dbReference type="GO" id="GO:0008776">
    <property type="term" value="F:acetate kinase activity"/>
    <property type="evidence" value="ECO:0007669"/>
    <property type="project" value="UniProtKB-UniRule"/>
</dbReference>
<protein>
    <recommendedName>
        <fullName evidence="6">Acetate kinase</fullName>
        <ecNumber evidence="6">2.7.2.1</ecNumber>
    </recommendedName>
    <alternativeName>
        <fullName evidence="6">Acetokinase</fullName>
    </alternativeName>
</protein>
<dbReference type="InterPro" id="IPR043129">
    <property type="entry name" value="ATPase_NBD"/>
</dbReference>
<dbReference type="AlphaFoldDB" id="A0A0D6AYB1"/>
<keyword evidence="2 6" id="KW-0808">Transferase</keyword>